<reference evidence="2" key="1">
    <citation type="submission" date="2021-02" db="EMBL/GenBank/DDBJ databases">
        <authorList>
            <person name="Nowell W R."/>
        </authorList>
    </citation>
    <scope>NUCLEOTIDE SEQUENCE</scope>
    <source>
        <strain evidence="2">Ploen Becks lab</strain>
    </source>
</reference>
<feature type="compositionally biased region" description="Low complexity" evidence="1">
    <location>
        <begin position="65"/>
        <end position="77"/>
    </location>
</feature>
<dbReference type="AlphaFoldDB" id="A0A814HQ49"/>
<organism evidence="2 3">
    <name type="scientific">Brachionus calyciflorus</name>
    <dbReference type="NCBI Taxonomy" id="104777"/>
    <lineage>
        <taxon>Eukaryota</taxon>
        <taxon>Metazoa</taxon>
        <taxon>Spiralia</taxon>
        <taxon>Gnathifera</taxon>
        <taxon>Rotifera</taxon>
        <taxon>Eurotatoria</taxon>
        <taxon>Monogononta</taxon>
        <taxon>Pseudotrocha</taxon>
        <taxon>Ploima</taxon>
        <taxon>Brachionidae</taxon>
        <taxon>Brachionus</taxon>
    </lineage>
</organism>
<proteinExistence type="predicted"/>
<keyword evidence="3" id="KW-1185">Reference proteome</keyword>
<sequence>MIVNTGELELGVEPVFKVKEYELKISELEKILETNETLSLEVAQEDNGQIRHSFKITFHDTDGKSPSISITSSLISSGDESTNQSHFSTVKINLHQNKAYPENVKFFSGIQTNSKNTTT</sequence>
<name>A0A814HQ49_9BILA</name>
<evidence type="ECO:0000313" key="2">
    <source>
        <dbReference type="EMBL" id="CAF1012977.1"/>
    </source>
</evidence>
<dbReference type="Proteomes" id="UP000663879">
    <property type="component" value="Unassembled WGS sequence"/>
</dbReference>
<evidence type="ECO:0000256" key="1">
    <source>
        <dbReference type="SAM" id="MobiDB-lite"/>
    </source>
</evidence>
<gene>
    <name evidence="2" type="ORF">OXX778_LOCUS16986</name>
</gene>
<evidence type="ECO:0000313" key="3">
    <source>
        <dbReference type="Proteomes" id="UP000663879"/>
    </source>
</evidence>
<comment type="caution">
    <text evidence="2">The sequence shown here is derived from an EMBL/GenBank/DDBJ whole genome shotgun (WGS) entry which is preliminary data.</text>
</comment>
<accession>A0A814HQ49</accession>
<protein>
    <submittedName>
        <fullName evidence="2">Uncharacterized protein</fullName>
    </submittedName>
</protein>
<dbReference type="EMBL" id="CAJNOC010004198">
    <property type="protein sequence ID" value="CAF1012977.1"/>
    <property type="molecule type" value="Genomic_DNA"/>
</dbReference>
<feature type="region of interest" description="Disordered" evidence="1">
    <location>
        <begin position="62"/>
        <end position="82"/>
    </location>
</feature>